<dbReference type="EMBL" id="UGVC01000001">
    <property type="protein sequence ID" value="SUD90416.1"/>
    <property type="molecule type" value="Genomic_DNA"/>
</dbReference>
<evidence type="ECO:0000313" key="2">
    <source>
        <dbReference type="Proteomes" id="UP000254123"/>
    </source>
</evidence>
<evidence type="ECO:0000313" key="1">
    <source>
        <dbReference type="EMBL" id="SUD90416.1"/>
    </source>
</evidence>
<gene>
    <name evidence="1" type="ORF">NCTC10526_00742</name>
</gene>
<proteinExistence type="predicted"/>
<keyword evidence="2" id="KW-1185">Reference proteome</keyword>
<protein>
    <recommendedName>
        <fullName evidence="3">Pectate lyase superfamily protein</fullName>
    </recommendedName>
</protein>
<dbReference type="Gene3D" id="2.160.20.10">
    <property type="entry name" value="Single-stranded right-handed beta-helix, Pectin lyase-like"/>
    <property type="match status" value="1"/>
</dbReference>
<dbReference type="AlphaFoldDB" id="A0A379LIL8"/>
<sequence>MAVQMLGIKTKFTDDQGRPLIGGSVHTYYAGTSLPQDTFSDPELTVPNTNPVKLDDTGSANIFLKGTYRVRVFDRKGKFVEEQDNVDQLATVAEVFKNKGGLNAANERIDALTSEVNSVKEKTLVVESIADLSTIKNPKDGLRVYVKSYHAGLGKGGGYFTYDSSKISINDYGYVINGWVRSSADNLNVKDFGAKGNWNIEAQTGTDDTAAFAAAIEFMVATQHLRKAGRRALYIPAGTYKLSSIHIPLSMYFGVIFIGDNSTLCFDSKADTPAINCEIEGVEFRQLNLLGDIHLNFDIVNRSQVGFLARLPDNRADIDVVFTNCSIAGWNVFAEIHGRGCTFNNCGFGHLLEVMHIVAKSDFTLPPHSTPEHTIHSQQTSMRHYVIRGCRMDGPEILIKITGEAGKFLDNINNILIDNNDMNNVGYLIRSDELAPASIKYCSITGNNGIGCFHQYLIQDVNNIDNLSILSNNFTKLANHELDVSQLKWGQVTKGMIRAHGDIKNISIVGNNIRAISYCLIDAPKINAEHCGVTVTSNNFSEFNTSKYYTDHPKLVWCRSSVNNLVVSNNTLQSSKISGTYRVVDTLVQDQSQLVNSGNIANFKFDDAIISFSPRFNFYSGNDDDVGVNASDIDAGSSGYYYIDGIFVKGYAVCLSKDIPLPVNYQGKSISIKLPDELPKPIGYQEGMSSYQSGFARVAQVRKITNTNLLNATTRAKATNRITIEAIDQNNSSVRKLNTNDVQQGFLVGVEFSYRFR</sequence>
<dbReference type="InterPro" id="IPR012334">
    <property type="entry name" value="Pectin_lyas_fold"/>
</dbReference>
<dbReference type="SUPFAM" id="SSF51126">
    <property type="entry name" value="Pectin lyase-like"/>
    <property type="match status" value="1"/>
</dbReference>
<dbReference type="STRING" id="1123034.GCA_000685805_00548"/>
<dbReference type="RefSeq" id="WP_028858194.1">
    <property type="nucleotide sequence ID" value="NZ_CAJHAQ010000001.1"/>
</dbReference>
<reference evidence="1 2" key="1">
    <citation type="submission" date="2018-06" db="EMBL/GenBank/DDBJ databases">
        <authorList>
            <consortium name="Pathogen Informatics"/>
            <person name="Doyle S."/>
        </authorList>
    </citation>
    <scope>NUCLEOTIDE SEQUENCE [LARGE SCALE GENOMIC DNA]</scope>
    <source>
        <strain evidence="1 2">NCTC10526</strain>
    </source>
</reference>
<accession>A0A379LIL8</accession>
<dbReference type="Proteomes" id="UP000254123">
    <property type="component" value="Unassembled WGS sequence"/>
</dbReference>
<dbReference type="InterPro" id="IPR011050">
    <property type="entry name" value="Pectin_lyase_fold/virulence"/>
</dbReference>
<organism evidence="1 2">
    <name type="scientific">Psychrobacter phenylpyruvicus</name>
    <dbReference type="NCBI Taxonomy" id="29432"/>
    <lineage>
        <taxon>Bacteria</taxon>
        <taxon>Pseudomonadati</taxon>
        <taxon>Pseudomonadota</taxon>
        <taxon>Gammaproteobacteria</taxon>
        <taxon>Moraxellales</taxon>
        <taxon>Moraxellaceae</taxon>
        <taxon>Psychrobacter</taxon>
    </lineage>
</organism>
<evidence type="ECO:0008006" key="3">
    <source>
        <dbReference type="Google" id="ProtNLM"/>
    </source>
</evidence>
<name>A0A379LIL8_9GAMM</name>